<name>A0A762BW46_SALER</name>
<comment type="caution">
    <text evidence="2">The sequence shown here is derived from an EMBL/GenBank/DDBJ whole genome shotgun (WGS) entry which is preliminary data.</text>
</comment>
<sequence length="176" mass="19300">MSDAAWLTLDGFDELEKQLQSLSIVAQKRILRTVVKEAAAPLLPKMIANFNGNWNNDTGQLVNSFAIRATIPKNATFADAFASVGVFKNRKVQDASGKEMDAPQIAYWLETGVDPHSLGTKARLSTNKGQKKGRKHPGIPAKPFIRPAFDSNIERMLGAEKALLSQLIDKALKNAR</sequence>
<reference evidence="2" key="2">
    <citation type="submission" date="2020-02" db="EMBL/GenBank/DDBJ databases">
        <authorList>
            <consortium name="NCBI Pathogen Detection Project"/>
        </authorList>
    </citation>
    <scope>NUCLEOTIDE SEQUENCE</scope>
    <source>
        <strain evidence="2">MA.1090600297</strain>
    </source>
</reference>
<organism evidence="2">
    <name type="scientific">Salmonella enterica</name>
    <name type="common">Salmonella choleraesuis</name>
    <dbReference type="NCBI Taxonomy" id="28901"/>
    <lineage>
        <taxon>Bacteria</taxon>
        <taxon>Pseudomonadati</taxon>
        <taxon>Pseudomonadota</taxon>
        <taxon>Gammaproteobacteria</taxon>
        <taxon>Enterobacterales</taxon>
        <taxon>Enterobacteriaceae</taxon>
        <taxon>Salmonella</taxon>
    </lineage>
</organism>
<protein>
    <submittedName>
        <fullName evidence="2">HK97 gp10 family phage protein</fullName>
    </submittedName>
</protein>
<reference evidence="2" key="1">
    <citation type="journal article" date="2018" name="Genome Biol.">
        <title>SKESA: strategic k-mer extension for scrupulous assemblies.</title>
        <authorList>
            <person name="Souvorov A."/>
            <person name="Agarwala R."/>
            <person name="Lipman D.J."/>
        </authorList>
    </citation>
    <scope>NUCLEOTIDE SEQUENCE</scope>
    <source>
        <strain evidence="2">MA.1090600297</strain>
    </source>
</reference>
<proteinExistence type="predicted"/>
<accession>A0A762BW46</accession>
<evidence type="ECO:0000313" key="2">
    <source>
        <dbReference type="EMBL" id="HAG3504812.1"/>
    </source>
</evidence>
<gene>
    <name evidence="2" type="ORF">G8Z56_003723</name>
</gene>
<evidence type="ECO:0000256" key="1">
    <source>
        <dbReference type="SAM" id="MobiDB-lite"/>
    </source>
</evidence>
<dbReference type="InterPro" id="IPR010064">
    <property type="entry name" value="HK97-gp10_tail"/>
</dbReference>
<dbReference type="Pfam" id="PF04883">
    <property type="entry name" value="HK97-gp10_like"/>
    <property type="match status" value="1"/>
</dbReference>
<feature type="region of interest" description="Disordered" evidence="1">
    <location>
        <begin position="125"/>
        <end position="144"/>
    </location>
</feature>
<dbReference type="AlphaFoldDB" id="A0A762BW46"/>
<dbReference type="EMBL" id="DAAYBQ010000017">
    <property type="protein sequence ID" value="HAG3504812.1"/>
    <property type="molecule type" value="Genomic_DNA"/>
</dbReference>